<dbReference type="Proteomes" id="UP000049979">
    <property type="component" value="Unassembled WGS sequence"/>
</dbReference>
<proteinExistence type="predicted"/>
<keyword evidence="3" id="KW-1185">Reference proteome</keyword>
<dbReference type="InterPro" id="IPR013486">
    <property type="entry name" value="SpoIID/LytB"/>
</dbReference>
<dbReference type="GO" id="GO:0030435">
    <property type="term" value="P:sporulation resulting in formation of a cellular spore"/>
    <property type="evidence" value="ECO:0007669"/>
    <property type="project" value="InterPro"/>
</dbReference>
<dbReference type="OrthoDB" id="9794671at2"/>
<feature type="domain" description="Sporulation stage II protein D amidase enhancer LytB N-terminal" evidence="1">
    <location>
        <begin position="272"/>
        <end position="363"/>
    </location>
</feature>
<name>A0A0M6WLD6_9FIRM</name>
<dbReference type="Pfam" id="PF08486">
    <property type="entry name" value="SpoIID"/>
    <property type="match status" value="1"/>
</dbReference>
<dbReference type="STRING" id="301302.ERS852420_00659"/>
<accession>A0A0M6WLD6</accession>
<protein>
    <recommendedName>
        <fullName evidence="1">Sporulation stage II protein D amidase enhancer LytB N-terminal domain-containing protein</fullName>
    </recommendedName>
</protein>
<dbReference type="NCBIfam" id="TIGR02669">
    <property type="entry name" value="SpoIID_LytB"/>
    <property type="match status" value="1"/>
</dbReference>
<evidence type="ECO:0000313" key="3">
    <source>
        <dbReference type="Proteomes" id="UP000049979"/>
    </source>
</evidence>
<gene>
    <name evidence="2" type="ORF">M72_05221</name>
</gene>
<dbReference type="EMBL" id="CVRR01000019">
    <property type="protein sequence ID" value="CRL37904.1"/>
    <property type="molecule type" value="Genomic_DNA"/>
</dbReference>
<dbReference type="InterPro" id="IPR013693">
    <property type="entry name" value="SpoIID/LytB_N"/>
</dbReference>
<sequence>MKKRDKMKMMGILILLLAVITVAITLILVSRLSKTAGKDQKEETFDRSVSGMLSNAYILKSEEKDIIVLYRGETYFAEGKPEKKYTGVADIELTKGKVTKIYAKPSTIKGVLTSYSSKSVQIEGYEPLSAEKDLPVYLVASSGHAKIPVRQGKISDLVVGNSKVELVVAEQKACALVSYQEDMAEKVRVLLKNGKENTYASLFVCSGDAYTVDGNKRKKDTVTDAEKLLKGEKTGKEIKISPDTGGLLYRCDKNGNPYGSGYEGDLILRKEKKGYVLINEIPMEDYIRYVLPSEMPLSFSYEALKAQAVCARTFTYGQMKNDTYARYGANLDDSIAYQAYHATTSYEVTDQAVADTAGMVMTYKGKLADCYYYSTSPGYSENLEVWNAASPGYLLAENHTREKTKDLYSDKAFHKFITAKADAYDENSPYFRWTATLSAKLGMDETYGKLKKLKVNKRSTSGYVLSLTMVFEKGERTIEKENEIRYALGKYLLDLDLADGTNKHRASSVPSACFEIKSQKKGTIVLTGGGFGHGIGMSQYGADAMGKEGKKWQEILGFYFKDVTFTNVFDLDT</sequence>
<evidence type="ECO:0000259" key="1">
    <source>
        <dbReference type="Pfam" id="PF08486"/>
    </source>
</evidence>
<dbReference type="RefSeq" id="WP_055067792.1">
    <property type="nucleotide sequence ID" value="NZ_CP173697.1"/>
</dbReference>
<dbReference type="AlphaFoldDB" id="A0A0M6WLD6"/>
<reference evidence="3" key="1">
    <citation type="submission" date="2015-05" db="EMBL/GenBank/DDBJ databases">
        <authorList>
            <consortium name="Pathogen Informatics"/>
        </authorList>
    </citation>
    <scope>NUCLEOTIDE SEQUENCE [LARGE SCALE GENOMIC DNA]</scope>
    <source>
        <strain evidence="3">M72</strain>
    </source>
</reference>
<organism evidence="2 3">
    <name type="scientific">Roseburia faecis</name>
    <dbReference type="NCBI Taxonomy" id="301302"/>
    <lineage>
        <taxon>Bacteria</taxon>
        <taxon>Bacillati</taxon>
        <taxon>Bacillota</taxon>
        <taxon>Clostridia</taxon>
        <taxon>Lachnospirales</taxon>
        <taxon>Lachnospiraceae</taxon>
        <taxon>Roseburia</taxon>
    </lineage>
</organism>
<evidence type="ECO:0000313" key="2">
    <source>
        <dbReference type="EMBL" id="CRL37904.1"/>
    </source>
</evidence>